<dbReference type="VEuPathDB" id="FungiDB:HMPREF1541_09130"/>
<dbReference type="AlphaFoldDB" id="W2SBJ5"/>
<dbReference type="RefSeq" id="XP_008712027.1">
    <property type="nucleotide sequence ID" value="XM_008713805.1"/>
</dbReference>
<gene>
    <name evidence="2" type="ORF">HMPREF1541_09130</name>
</gene>
<protein>
    <submittedName>
        <fullName evidence="2">Uncharacterized protein</fullName>
    </submittedName>
</protein>
<feature type="compositionally biased region" description="Low complexity" evidence="1">
    <location>
        <begin position="7"/>
        <end position="20"/>
    </location>
</feature>
<dbReference type="GeneID" id="19976469"/>
<dbReference type="OrthoDB" id="5239630at2759"/>
<dbReference type="InterPro" id="IPR019034">
    <property type="entry name" value="UPF0390"/>
</dbReference>
<dbReference type="STRING" id="1220924.W2SBJ5"/>
<feature type="compositionally biased region" description="Polar residues" evidence="1">
    <location>
        <begin position="45"/>
        <end position="62"/>
    </location>
</feature>
<reference evidence="2 3" key="1">
    <citation type="submission" date="2013-03" db="EMBL/GenBank/DDBJ databases">
        <title>The Genome Sequence of Phialophora europaea CBS 101466.</title>
        <authorList>
            <consortium name="The Broad Institute Genomics Platform"/>
            <person name="Cuomo C."/>
            <person name="de Hoog S."/>
            <person name="Gorbushina A."/>
            <person name="Walker B."/>
            <person name="Young S.K."/>
            <person name="Zeng Q."/>
            <person name="Gargeya S."/>
            <person name="Fitzgerald M."/>
            <person name="Haas B."/>
            <person name="Abouelleil A."/>
            <person name="Allen A.W."/>
            <person name="Alvarado L."/>
            <person name="Arachchi H.M."/>
            <person name="Berlin A.M."/>
            <person name="Chapman S.B."/>
            <person name="Gainer-Dewar J."/>
            <person name="Goldberg J."/>
            <person name="Griggs A."/>
            <person name="Gujja S."/>
            <person name="Hansen M."/>
            <person name="Howarth C."/>
            <person name="Imamovic A."/>
            <person name="Ireland A."/>
            <person name="Larimer J."/>
            <person name="McCowan C."/>
            <person name="Murphy C."/>
            <person name="Pearson M."/>
            <person name="Poon T.W."/>
            <person name="Priest M."/>
            <person name="Roberts A."/>
            <person name="Saif S."/>
            <person name="Shea T."/>
            <person name="Sisk P."/>
            <person name="Sykes S."/>
            <person name="Wortman J."/>
            <person name="Nusbaum C."/>
            <person name="Birren B."/>
        </authorList>
    </citation>
    <scope>NUCLEOTIDE SEQUENCE [LARGE SCALE GENOMIC DNA]</scope>
    <source>
        <strain evidence="2 3">CBS 101466</strain>
    </source>
</reference>
<dbReference type="EMBL" id="KB822712">
    <property type="protein sequence ID" value="ETN45299.1"/>
    <property type="molecule type" value="Genomic_DNA"/>
</dbReference>
<name>W2SBJ5_CYPE1</name>
<sequence length="100" mass="10524">MAQGLLKKPTSSSKPSSSTSHSHHNPKKGITKKGAVRMKPKKATLQKQAKMTKKLTSGLTAQTERMLSLKAGHMEMIGGGKGRNKGQDGGKDGKGGKGKK</sequence>
<organism evidence="2 3">
    <name type="scientific">Cyphellophora europaea (strain CBS 101466)</name>
    <name type="common">Phialophora europaea</name>
    <dbReference type="NCBI Taxonomy" id="1220924"/>
    <lineage>
        <taxon>Eukaryota</taxon>
        <taxon>Fungi</taxon>
        <taxon>Dikarya</taxon>
        <taxon>Ascomycota</taxon>
        <taxon>Pezizomycotina</taxon>
        <taxon>Eurotiomycetes</taxon>
        <taxon>Chaetothyriomycetidae</taxon>
        <taxon>Chaetothyriales</taxon>
        <taxon>Cyphellophoraceae</taxon>
        <taxon>Cyphellophora</taxon>
    </lineage>
</organism>
<evidence type="ECO:0000313" key="3">
    <source>
        <dbReference type="Proteomes" id="UP000030752"/>
    </source>
</evidence>
<dbReference type="HOGENOM" id="CLU_157438_2_1_1"/>
<proteinExistence type="predicted"/>
<dbReference type="InParanoid" id="W2SBJ5"/>
<accession>W2SBJ5</accession>
<dbReference type="eggNOG" id="ENOG502SFZ8">
    <property type="taxonomic scope" value="Eukaryota"/>
</dbReference>
<feature type="compositionally biased region" description="Basic and acidic residues" evidence="1">
    <location>
        <begin position="85"/>
        <end position="100"/>
    </location>
</feature>
<feature type="region of interest" description="Disordered" evidence="1">
    <location>
        <begin position="1"/>
        <end position="62"/>
    </location>
</feature>
<feature type="compositionally biased region" description="Basic residues" evidence="1">
    <location>
        <begin position="21"/>
        <end position="44"/>
    </location>
</feature>
<keyword evidence="3" id="KW-1185">Reference proteome</keyword>
<feature type="region of interest" description="Disordered" evidence="1">
    <location>
        <begin position="75"/>
        <end position="100"/>
    </location>
</feature>
<evidence type="ECO:0000313" key="2">
    <source>
        <dbReference type="EMBL" id="ETN45299.1"/>
    </source>
</evidence>
<dbReference type="Pfam" id="PF09495">
    <property type="entry name" value="DUF2462"/>
    <property type="match status" value="1"/>
</dbReference>
<dbReference type="Proteomes" id="UP000030752">
    <property type="component" value="Unassembled WGS sequence"/>
</dbReference>
<evidence type="ECO:0000256" key="1">
    <source>
        <dbReference type="SAM" id="MobiDB-lite"/>
    </source>
</evidence>